<proteinExistence type="predicted"/>
<feature type="compositionally biased region" description="Basic and acidic residues" evidence="1">
    <location>
        <begin position="185"/>
        <end position="195"/>
    </location>
</feature>
<evidence type="ECO:0000313" key="2">
    <source>
        <dbReference type="EMBL" id="CAA9321684.1"/>
    </source>
</evidence>
<keyword evidence="2" id="KW-0560">Oxidoreductase</keyword>
<feature type="non-terminal residue" evidence="2">
    <location>
        <position position="1"/>
    </location>
</feature>
<feature type="compositionally biased region" description="Basic and acidic residues" evidence="1">
    <location>
        <begin position="85"/>
        <end position="104"/>
    </location>
</feature>
<feature type="compositionally biased region" description="Basic residues" evidence="1">
    <location>
        <begin position="20"/>
        <end position="34"/>
    </location>
</feature>
<name>A0A6J4L340_9BACT</name>
<dbReference type="EMBL" id="CADCTX010000470">
    <property type="protein sequence ID" value="CAA9321684.1"/>
    <property type="molecule type" value="Genomic_DNA"/>
</dbReference>
<feature type="compositionally biased region" description="Basic residues" evidence="1">
    <location>
        <begin position="219"/>
        <end position="240"/>
    </location>
</feature>
<feature type="compositionally biased region" description="Gly residues" evidence="1">
    <location>
        <begin position="1"/>
        <end position="11"/>
    </location>
</feature>
<feature type="non-terminal residue" evidence="2">
    <location>
        <position position="240"/>
    </location>
</feature>
<accession>A0A6J4L340</accession>
<keyword evidence="2" id="KW-0223">Dioxygenase</keyword>
<feature type="compositionally biased region" description="Basic residues" evidence="1">
    <location>
        <begin position="147"/>
        <end position="167"/>
    </location>
</feature>
<organism evidence="2">
    <name type="scientific">uncultured Gemmatimonadaceae bacterium</name>
    <dbReference type="NCBI Taxonomy" id="246130"/>
    <lineage>
        <taxon>Bacteria</taxon>
        <taxon>Pseudomonadati</taxon>
        <taxon>Gemmatimonadota</taxon>
        <taxon>Gemmatimonadia</taxon>
        <taxon>Gemmatimonadales</taxon>
        <taxon>Gemmatimonadaceae</taxon>
        <taxon>environmental samples</taxon>
    </lineage>
</organism>
<feature type="compositionally biased region" description="Low complexity" evidence="1">
    <location>
        <begin position="112"/>
        <end position="122"/>
    </location>
</feature>
<dbReference type="AlphaFoldDB" id="A0A6J4L340"/>
<gene>
    <name evidence="2" type="ORF">AVDCRST_MAG40-1496</name>
</gene>
<feature type="region of interest" description="Disordered" evidence="1">
    <location>
        <begin position="1"/>
        <end position="168"/>
    </location>
</feature>
<evidence type="ECO:0000256" key="1">
    <source>
        <dbReference type="SAM" id="MobiDB-lite"/>
    </source>
</evidence>
<feature type="compositionally biased region" description="Basic residues" evidence="1">
    <location>
        <begin position="41"/>
        <end position="60"/>
    </location>
</feature>
<reference evidence="2" key="1">
    <citation type="submission" date="2020-02" db="EMBL/GenBank/DDBJ databases">
        <authorList>
            <person name="Meier V. D."/>
        </authorList>
    </citation>
    <scope>NUCLEOTIDE SEQUENCE</scope>
    <source>
        <strain evidence="2">AVDCRST_MAG40</strain>
    </source>
</reference>
<dbReference type="GO" id="GO:0051213">
    <property type="term" value="F:dioxygenase activity"/>
    <property type="evidence" value="ECO:0007669"/>
    <property type="project" value="UniProtKB-KW"/>
</dbReference>
<feature type="compositionally biased region" description="Basic and acidic residues" evidence="1">
    <location>
        <begin position="61"/>
        <end position="78"/>
    </location>
</feature>
<feature type="region of interest" description="Disordered" evidence="1">
    <location>
        <begin position="180"/>
        <end position="240"/>
    </location>
</feature>
<sequence>GHSGAGAGGAVRHGSDHGRALRRRDHRPQGRLHARLGAGARRGRRAPLPRRPHAARRRGGARHEALLRGDPPRGDPRLRRPRHAPVGDRGERGGARPRLQDRRDRLRRARPGRGAPALAPRLPRTRGHGGRAPPQLARLQPHDGGRVRGHGAVRGRAGHAVGRRGRVRARDVPAQVALPALRGARAAEDAPDGRHLGPLGAHHPPRHAEPLHQVAAGARPRRGRARRQQRRAARPAGHAR</sequence>
<protein>
    <submittedName>
        <fullName evidence="2">Phytanoyl-CoA dioxygenase</fullName>
    </submittedName>
</protein>